<dbReference type="SUPFAM" id="SSF53474">
    <property type="entry name" value="alpha/beta-Hydrolases"/>
    <property type="match status" value="1"/>
</dbReference>
<comment type="caution">
    <text evidence="1">The sequence shown here is derived from an EMBL/GenBank/DDBJ whole genome shotgun (WGS) entry which is preliminary data.</text>
</comment>
<evidence type="ECO:0008006" key="3">
    <source>
        <dbReference type="Google" id="ProtNLM"/>
    </source>
</evidence>
<reference evidence="2" key="1">
    <citation type="submission" date="2023-07" db="EMBL/GenBank/DDBJ databases">
        <title>Christiangramia sp. SM2212., a novel bacterium of the family Flavobacteriaceae isolated from the sea sediment.</title>
        <authorList>
            <person name="Wang J."/>
            <person name="Zhang X."/>
        </authorList>
    </citation>
    <scope>NUCLEOTIDE SEQUENCE [LARGE SCALE GENOMIC DNA]</scope>
    <source>
        <strain evidence="2">SM2212</strain>
    </source>
</reference>
<proteinExistence type="predicted"/>
<dbReference type="InterPro" id="IPR029058">
    <property type="entry name" value="AB_hydrolase_fold"/>
</dbReference>
<organism evidence="1 2">
    <name type="scientific">Christiangramia sediminicola</name>
    <dbReference type="NCBI Taxonomy" id="3073267"/>
    <lineage>
        <taxon>Bacteria</taxon>
        <taxon>Pseudomonadati</taxon>
        <taxon>Bacteroidota</taxon>
        <taxon>Flavobacteriia</taxon>
        <taxon>Flavobacteriales</taxon>
        <taxon>Flavobacteriaceae</taxon>
        <taxon>Christiangramia</taxon>
    </lineage>
</organism>
<protein>
    <recommendedName>
        <fullName evidence="3">Alpha/beta hydrolase</fullName>
    </recommendedName>
</protein>
<keyword evidence="2" id="KW-1185">Reference proteome</keyword>
<dbReference type="EMBL" id="JAVJIU010000001">
    <property type="protein sequence ID" value="MDR5589633.1"/>
    <property type="molecule type" value="Genomic_DNA"/>
</dbReference>
<evidence type="ECO:0000313" key="1">
    <source>
        <dbReference type="EMBL" id="MDR5589633.1"/>
    </source>
</evidence>
<dbReference type="RefSeq" id="WP_309560512.1">
    <property type="nucleotide sequence ID" value="NZ_JAVJIU010000001.1"/>
</dbReference>
<dbReference type="Gene3D" id="3.40.50.1820">
    <property type="entry name" value="alpha/beta hydrolase"/>
    <property type="match status" value="1"/>
</dbReference>
<sequence length="477" mass="54894">MKRLLLTVLTVFTLSSIFAQEYRIIKGGVTDSLPIPYAGDDTYALYVPTDYTTEKEWPVIFVFDTKGRGANTANLFRTAAENQKYIVASSNFNLKSKPIDSIINTATAMMNSVLSSFPIKSELVYTAGMGEGAQVGSALPLIYKKMAGVMAVGNSFVNQDYLDKNNPYMFVGIAGDKDYMVYQMESYTKFYEDLDFTSDIYYFDGMENEWPSPAVISNAMTGFTLEAIKNGLRPKDEGFIQKLYDDEINFVESLRRTRKYFDAFEKLERMEEKYKDFGYEEDIEDKLKSLKKTDGFRQQRREFRQAVDFEKMQQEEYEYLLANDIMTVNFQNIGWWAYQVDELEKLKDGSSEAKTNMAFRLLGYLDFVTKREFDAIQKSTAPIENKIFISVLRTAINKNDPEAYLKIISLAGSDGDYETALLYLEDLLKTGYSDMESLYDIEGALDLRFSSEYNEIIKKYLGESKFYSENESKKEEN</sequence>
<evidence type="ECO:0000313" key="2">
    <source>
        <dbReference type="Proteomes" id="UP001257234"/>
    </source>
</evidence>
<accession>A0ABU1EN34</accession>
<gene>
    <name evidence="1" type="ORF">RE431_03220</name>
</gene>
<name>A0ABU1EN34_9FLAO</name>
<dbReference type="Proteomes" id="UP001257234">
    <property type="component" value="Unassembled WGS sequence"/>
</dbReference>